<dbReference type="Proteomes" id="UP000054270">
    <property type="component" value="Unassembled WGS sequence"/>
</dbReference>
<keyword evidence="2" id="KW-1185">Reference proteome</keyword>
<name>A0A0D2L6D9_HYPSF</name>
<sequence>MQSMTQIRANHPVLVMARRIQDEHPNLVIYSRLVGGLVEVSWVLKANGMQLQATGLKDWLRARGLFIECLCPLVAEVGDRVAHSCRIVQSAGSRDVFAFCNLDHDGCGMRLNITLAAESATRWSRYSHFGTMRGGLSNDANDIPKQMNIVLNKYRSAQDVANRTVAPHLLGYIGEHVVFYQTGAKQLAGLSHYGEVTAGGGFVARGSGYASRTGTGIESFPSLRYQPYHNERLPKASVPLKYVEIDDFDNPSCTLPTMLDRQSFPASSGPRGASTAITRITKRKATGNNIKNEDEDPSELALGVHDESHPVAGPSRLRHERAISISSTESSTDHVAERNISQLTAGRGLSATQLFGMTSQCEKCKMFFLESAIEAHKVTCVVIEL</sequence>
<dbReference type="EMBL" id="KN817549">
    <property type="protein sequence ID" value="KJA22512.1"/>
    <property type="molecule type" value="Genomic_DNA"/>
</dbReference>
<evidence type="ECO:0000313" key="2">
    <source>
        <dbReference type="Proteomes" id="UP000054270"/>
    </source>
</evidence>
<proteinExistence type="predicted"/>
<evidence type="ECO:0000313" key="1">
    <source>
        <dbReference type="EMBL" id="KJA22512.1"/>
    </source>
</evidence>
<dbReference type="OrthoDB" id="3070804at2759"/>
<protein>
    <submittedName>
        <fullName evidence="1">Uncharacterized protein</fullName>
    </submittedName>
</protein>
<dbReference type="AlphaFoldDB" id="A0A0D2L6D9"/>
<organism evidence="1 2">
    <name type="scientific">Hypholoma sublateritium (strain FD-334 SS-4)</name>
    <dbReference type="NCBI Taxonomy" id="945553"/>
    <lineage>
        <taxon>Eukaryota</taxon>
        <taxon>Fungi</taxon>
        <taxon>Dikarya</taxon>
        <taxon>Basidiomycota</taxon>
        <taxon>Agaricomycotina</taxon>
        <taxon>Agaricomycetes</taxon>
        <taxon>Agaricomycetidae</taxon>
        <taxon>Agaricales</taxon>
        <taxon>Agaricineae</taxon>
        <taxon>Strophariaceae</taxon>
        <taxon>Hypholoma</taxon>
    </lineage>
</organism>
<reference evidence="2" key="1">
    <citation type="submission" date="2014-04" db="EMBL/GenBank/DDBJ databases">
        <title>Evolutionary Origins and Diversification of the Mycorrhizal Mutualists.</title>
        <authorList>
            <consortium name="DOE Joint Genome Institute"/>
            <consortium name="Mycorrhizal Genomics Consortium"/>
            <person name="Kohler A."/>
            <person name="Kuo A."/>
            <person name="Nagy L.G."/>
            <person name="Floudas D."/>
            <person name="Copeland A."/>
            <person name="Barry K.W."/>
            <person name="Cichocki N."/>
            <person name="Veneault-Fourrey C."/>
            <person name="LaButti K."/>
            <person name="Lindquist E.A."/>
            <person name="Lipzen A."/>
            <person name="Lundell T."/>
            <person name="Morin E."/>
            <person name="Murat C."/>
            <person name="Riley R."/>
            <person name="Ohm R."/>
            <person name="Sun H."/>
            <person name="Tunlid A."/>
            <person name="Henrissat B."/>
            <person name="Grigoriev I.V."/>
            <person name="Hibbett D.S."/>
            <person name="Martin F."/>
        </authorList>
    </citation>
    <scope>NUCLEOTIDE SEQUENCE [LARGE SCALE GENOMIC DNA]</scope>
    <source>
        <strain evidence="2">FD-334 SS-4</strain>
    </source>
</reference>
<accession>A0A0D2L6D9</accession>
<gene>
    <name evidence="1" type="ORF">HYPSUDRAFT_66982</name>
</gene>